<evidence type="ECO:0000256" key="1">
    <source>
        <dbReference type="SAM" id="MobiDB-lite"/>
    </source>
</evidence>
<dbReference type="AlphaFoldDB" id="A0A2K0T7M7"/>
<dbReference type="Proteomes" id="UP000236546">
    <property type="component" value="Unassembled WGS sequence"/>
</dbReference>
<gene>
    <name evidence="2" type="ORF">TGAMA5MH_06629</name>
</gene>
<dbReference type="EMBL" id="MTYH01000057">
    <property type="protein sequence ID" value="PNP41528.1"/>
    <property type="molecule type" value="Genomic_DNA"/>
</dbReference>
<protein>
    <submittedName>
        <fullName evidence="2">Uncharacterized protein</fullName>
    </submittedName>
</protein>
<feature type="region of interest" description="Disordered" evidence="1">
    <location>
        <begin position="1"/>
        <end position="36"/>
    </location>
</feature>
<name>A0A2K0T7M7_9HYPO</name>
<reference evidence="2 3" key="1">
    <citation type="submission" date="2017-02" db="EMBL/GenBank/DDBJ databases">
        <title>Genomes of Trichoderma spp. with biocontrol activity.</title>
        <authorList>
            <person name="Gardiner D."/>
            <person name="Kazan K."/>
            <person name="Vos C."/>
            <person name="Harvey P."/>
        </authorList>
    </citation>
    <scope>NUCLEOTIDE SEQUENCE [LARGE SCALE GENOMIC DNA]</scope>
    <source>
        <strain evidence="2 3">A5MH</strain>
    </source>
</reference>
<sequence length="146" mass="16885">MSKSGEYGGNERTGSPETPTEDLFSDNGDSPSSVSDERRLGLDIIYPWGWSGSSYSDYDVVAVHIIRDDYKTAWTEEDGTWWLKNKLFKELSIREVDYSYEIDEEAPIFRMDGIQLHAEKLLKAYARDRARLDEVKSQTRHSKEHD</sequence>
<dbReference type="OrthoDB" id="5152843at2759"/>
<organism evidence="2 3">
    <name type="scientific">Trichoderma gamsii</name>
    <dbReference type="NCBI Taxonomy" id="398673"/>
    <lineage>
        <taxon>Eukaryota</taxon>
        <taxon>Fungi</taxon>
        <taxon>Dikarya</taxon>
        <taxon>Ascomycota</taxon>
        <taxon>Pezizomycotina</taxon>
        <taxon>Sordariomycetes</taxon>
        <taxon>Hypocreomycetidae</taxon>
        <taxon>Hypocreales</taxon>
        <taxon>Hypocreaceae</taxon>
        <taxon>Trichoderma</taxon>
    </lineage>
</organism>
<evidence type="ECO:0000313" key="3">
    <source>
        <dbReference type="Proteomes" id="UP000236546"/>
    </source>
</evidence>
<evidence type="ECO:0000313" key="2">
    <source>
        <dbReference type="EMBL" id="PNP41528.1"/>
    </source>
</evidence>
<proteinExistence type="predicted"/>
<accession>A0A2K0T7M7</accession>
<comment type="caution">
    <text evidence="2">The sequence shown here is derived from an EMBL/GenBank/DDBJ whole genome shotgun (WGS) entry which is preliminary data.</text>
</comment>